<dbReference type="AlphaFoldDB" id="A0A1V2L6C2"/>
<evidence type="ECO:0000313" key="1">
    <source>
        <dbReference type="EMBL" id="ONH67469.1"/>
    </source>
</evidence>
<evidence type="ECO:0000313" key="2">
    <source>
        <dbReference type="Proteomes" id="UP000189513"/>
    </source>
</evidence>
<keyword evidence="2" id="KW-1185">Reference proteome</keyword>
<dbReference type="Proteomes" id="UP000189513">
    <property type="component" value="Unassembled WGS sequence"/>
</dbReference>
<dbReference type="VEuPathDB" id="FungiDB:BON22_2480"/>
<protein>
    <submittedName>
        <fullName evidence="1">Pentafunctional AROM polypeptide</fullName>
    </submittedName>
</protein>
<gene>
    <name evidence="1" type="ORF">BON22_2480</name>
</gene>
<comment type="caution">
    <text evidence="1">The sequence shown here is derived from an EMBL/GenBank/DDBJ whole genome shotgun (WGS) entry which is preliminary data.</text>
</comment>
<reference evidence="2" key="1">
    <citation type="journal article" date="2017" name="Genome Announc.">
        <title>Genome sequences of Cyberlindnera fabianii 65, Pichia kudriavzevii 129, and Saccharomyces cerevisiae 131 isolated from fermented masau fruits in Zimbabwe.</title>
        <authorList>
            <person name="van Rijswijck I.M.H."/>
            <person name="Derks M.F.L."/>
            <person name="Abee T."/>
            <person name="de Ridder D."/>
            <person name="Smid E.J."/>
        </authorList>
    </citation>
    <scope>NUCLEOTIDE SEQUENCE [LARGE SCALE GENOMIC DNA]</scope>
    <source>
        <strain evidence="2">65</strain>
    </source>
</reference>
<name>A0A1V2L6C2_CYBFA</name>
<proteinExistence type="predicted"/>
<dbReference type="EMBL" id="MPUK01000004">
    <property type="protein sequence ID" value="ONH67469.1"/>
    <property type="molecule type" value="Genomic_DNA"/>
</dbReference>
<organism evidence="1 2">
    <name type="scientific">Cyberlindnera fabianii</name>
    <name type="common">Yeast</name>
    <name type="synonym">Hansenula fabianii</name>
    <dbReference type="NCBI Taxonomy" id="36022"/>
    <lineage>
        <taxon>Eukaryota</taxon>
        <taxon>Fungi</taxon>
        <taxon>Dikarya</taxon>
        <taxon>Ascomycota</taxon>
        <taxon>Saccharomycotina</taxon>
        <taxon>Saccharomycetes</taxon>
        <taxon>Phaffomycetales</taxon>
        <taxon>Phaffomycetaceae</taxon>
        <taxon>Cyberlindnera</taxon>
    </lineage>
</organism>
<accession>A0A1V2L6C2</accession>
<sequence length="431" mass="48279">MGVFRVNRASFIGVKNRLFGADVKQTAQLAAIEKLIDSLTYTTVTVFRVLDHYSSHVSSKSLQELPPLWNHEDITSLQQKLAALKQRVLRTSEIFISRKNKLTHNVSLGEFSTGSLRCATHGIVLELVNLTQYIRDLVRLSRSVEPDHLLDLFKGDVLILQFKILPAVESLSVYLEQFQRLPGRPLDLKLIESMTLGMFEQSSRLRGILRSNSLLIRELQEGIITRDAFLIKRNNNAVCFINLDPVIETLETTPHSYVGDVDFLRTIINDTQKATAALGMHALHILNNVQSSMDLFFQLSNILDGELSRLSVELNALEVASSPSFAGLADILTQLETTMSGCVSLTKSTMRLKEFRIDELILGETVNSIVVMKKCLGLLSRLCSLRSDEQHNAQQQSAQVSYQTRYTIMLGCTSLCTMGLENSICKYADLP</sequence>